<keyword evidence="1" id="KW-0521">NADP</keyword>
<dbReference type="InterPro" id="IPR002204">
    <property type="entry name" value="3-OH-isobutyrate_DH-rel_CS"/>
</dbReference>
<dbReference type="InterPro" id="IPR050006">
    <property type="entry name" value="LtnD"/>
</dbReference>
<evidence type="ECO:0000256" key="5">
    <source>
        <dbReference type="ARBA" id="ARBA00037062"/>
    </source>
</evidence>
<evidence type="ECO:0000259" key="11">
    <source>
        <dbReference type="Pfam" id="PF14833"/>
    </source>
</evidence>
<organism evidence="12 13">
    <name type="scientific">Inquilinus ginsengisoli</name>
    <dbReference type="NCBI Taxonomy" id="363840"/>
    <lineage>
        <taxon>Bacteria</taxon>
        <taxon>Pseudomonadati</taxon>
        <taxon>Pseudomonadota</taxon>
        <taxon>Alphaproteobacteria</taxon>
        <taxon>Rhodospirillales</taxon>
        <taxon>Rhodospirillaceae</taxon>
        <taxon>Inquilinus</taxon>
    </lineage>
</organism>
<dbReference type="InterPro" id="IPR008927">
    <property type="entry name" value="6-PGluconate_DH-like_C_sf"/>
</dbReference>
<evidence type="ECO:0000256" key="3">
    <source>
        <dbReference type="ARBA" id="ARBA00023027"/>
    </source>
</evidence>
<reference evidence="12 13" key="1">
    <citation type="submission" date="2023-07" db="EMBL/GenBank/DDBJ databases">
        <title>Sorghum-associated microbial communities from plants grown in Nebraska, USA.</title>
        <authorList>
            <person name="Schachtman D."/>
        </authorList>
    </citation>
    <scope>NUCLEOTIDE SEQUENCE [LARGE SCALE GENOMIC DNA]</scope>
    <source>
        <strain evidence="12 13">584</strain>
    </source>
</reference>
<comment type="function">
    <text evidence="5">Catalyzes oxidation of L-threonate to 2-oxo-tetronate. Can use either NAD(+) or NADP(+) as cosubstrate, with a preference for NAD(+).</text>
</comment>
<keyword evidence="3" id="KW-0520">NAD</keyword>
<evidence type="ECO:0000256" key="4">
    <source>
        <dbReference type="ARBA" id="ARBA00023277"/>
    </source>
</evidence>
<dbReference type="PANTHER" id="PTHR43060:SF17">
    <property type="entry name" value="L-THREONATE DEHYDROGENASE"/>
    <property type="match status" value="1"/>
</dbReference>
<dbReference type="InterPro" id="IPR015815">
    <property type="entry name" value="HIBADH-related"/>
</dbReference>
<keyword evidence="13" id="KW-1185">Reference proteome</keyword>
<evidence type="ECO:0000256" key="9">
    <source>
        <dbReference type="ARBA" id="ARBA00047312"/>
    </source>
</evidence>
<dbReference type="PIRSF" id="PIRSF000103">
    <property type="entry name" value="HIBADH"/>
    <property type="match status" value="1"/>
</dbReference>
<dbReference type="Pfam" id="PF14833">
    <property type="entry name" value="NAD_binding_11"/>
    <property type="match status" value="1"/>
</dbReference>
<dbReference type="EC" id="1.1.1.411" evidence="7"/>
<name>A0ABU1K1M9_9PROT</name>
<dbReference type="SUPFAM" id="SSF51735">
    <property type="entry name" value="NAD(P)-binding Rossmann-fold domains"/>
    <property type="match status" value="1"/>
</dbReference>
<dbReference type="SUPFAM" id="SSF48179">
    <property type="entry name" value="6-phosphogluconate dehydrogenase C-terminal domain-like"/>
    <property type="match status" value="1"/>
</dbReference>
<dbReference type="InterPro" id="IPR029154">
    <property type="entry name" value="HIBADH-like_NADP-bd"/>
</dbReference>
<comment type="caution">
    <text evidence="12">The sequence shown here is derived from an EMBL/GenBank/DDBJ whole genome shotgun (WGS) entry which is preliminary data.</text>
</comment>
<comment type="catalytic activity">
    <reaction evidence="9">
        <text>L-threonate + NAD(+) = 2-dehydro-L-erythronate + NADH + H(+)</text>
        <dbReference type="Rhea" id="RHEA:52548"/>
        <dbReference type="ChEBI" id="CHEBI:15378"/>
        <dbReference type="ChEBI" id="CHEBI:57540"/>
        <dbReference type="ChEBI" id="CHEBI:57561"/>
        <dbReference type="ChEBI" id="CHEBI:57945"/>
        <dbReference type="ChEBI" id="CHEBI:136669"/>
        <dbReference type="EC" id="1.1.1.411"/>
    </reaction>
</comment>
<evidence type="ECO:0000256" key="2">
    <source>
        <dbReference type="ARBA" id="ARBA00023002"/>
    </source>
</evidence>
<protein>
    <recommendedName>
        <fullName evidence="8">L-threonate dehydrogenase</fullName>
        <ecNumber evidence="7">1.1.1.411</ecNumber>
    </recommendedName>
</protein>
<evidence type="ECO:0000256" key="6">
    <source>
        <dbReference type="ARBA" id="ARBA00037979"/>
    </source>
</evidence>
<sequence length="307" mass="31384">MGTDTSLRIGIVGLGSMGLGMAQSMVAAGLQVGGFDTSHAAVEAFGAGGGRMATSARDAAEAADIVVVVVVNAAQSEVVLFGEGGAARAMRPGGTILCCATMAPDHARRLAGQAEALGLHYLDAPVSGGTAKAATGELTFMASGTREAFAGARAALDAMGSTVYELGDEAGIGASFKMVNQLLAGVHIAAACEAMTFAARLGLDLRKVYEVITAAAGNSWMFENRVPHILDADYTPRSAIDIFTKDLGIVMDMGRSEKFPTQLAATALQMYLMTAAAGMGRDDDSSVARMLADIAGVDLPKPASTER</sequence>
<dbReference type="Gene3D" id="1.10.1040.10">
    <property type="entry name" value="N-(1-d-carboxylethyl)-l-norvaline Dehydrogenase, domain 2"/>
    <property type="match status" value="1"/>
</dbReference>
<comment type="similarity">
    <text evidence="6">Belongs to the HIBADH-related family. L-threonate dehydrogenase subfamily.</text>
</comment>
<dbReference type="PANTHER" id="PTHR43060">
    <property type="entry name" value="3-HYDROXYISOBUTYRATE DEHYDROGENASE-LIKE 1, MITOCHONDRIAL-RELATED"/>
    <property type="match status" value="1"/>
</dbReference>
<dbReference type="Pfam" id="PF03446">
    <property type="entry name" value="NAD_binding_2"/>
    <property type="match status" value="1"/>
</dbReference>
<evidence type="ECO:0000313" key="12">
    <source>
        <dbReference type="EMBL" id="MDR6294417.1"/>
    </source>
</evidence>
<evidence type="ECO:0000259" key="10">
    <source>
        <dbReference type="Pfam" id="PF03446"/>
    </source>
</evidence>
<proteinExistence type="inferred from homology"/>
<evidence type="ECO:0000313" key="13">
    <source>
        <dbReference type="Proteomes" id="UP001262410"/>
    </source>
</evidence>
<dbReference type="RefSeq" id="WP_309801920.1">
    <property type="nucleotide sequence ID" value="NZ_JAVDPW010000019.1"/>
</dbReference>
<dbReference type="GO" id="GO:0008442">
    <property type="term" value="F:3-hydroxyisobutyrate dehydrogenase activity"/>
    <property type="evidence" value="ECO:0007669"/>
    <property type="project" value="UniProtKB-EC"/>
</dbReference>
<dbReference type="Gene3D" id="3.40.50.720">
    <property type="entry name" value="NAD(P)-binding Rossmann-like Domain"/>
    <property type="match status" value="1"/>
</dbReference>
<dbReference type="InterPro" id="IPR006115">
    <property type="entry name" value="6PGDH_NADP-bd"/>
</dbReference>
<dbReference type="NCBIfam" id="NF043037">
    <property type="entry name" value="ThreonDh"/>
    <property type="match status" value="1"/>
</dbReference>
<evidence type="ECO:0000256" key="1">
    <source>
        <dbReference type="ARBA" id="ARBA00022857"/>
    </source>
</evidence>
<dbReference type="Proteomes" id="UP001262410">
    <property type="component" value="Unassembled WGS sequence"/>
</dbReference>
<keyword evidence="2 12" id="KW-0560">Oxidoreductase</keyword>
<dbReference type="EMBL" id="JAVDPW010000019">
    <property type="protein sequence ID" value="MDR6294417.1"/>
    <property type="molecule type" value="Genomic_DNA"/>
</dbReference>
<dbReference type="PROSITE" id="PS00895">
    <property type="entry name" value="3_HYDROXYISOBUT_DH"/>
    <property type="match status" value="1"/>
</dbReference>
<gene>
    <name evidence="12" type="ORF">E9232_006971</name>
</gene>
<feature type="domain" description="6-phosphogluconate dehydrogenase NADP-binding" evidence="10">
    <location>
        <begin position="8"/>
        <end position="167"/>
    </location>
</feature>
<evidence type="ECO:0000256" key="8">
    <source>
        <dbReference type="ARBA" id="ARBA00039407"/>
    </source>
</evidence>
<dbReference type="InterPro" id="IPR036291">
    <property type="entry name" value="NAD(P)-bd_dom_sf"/>
</dbReference>
<keyword evidence="4" id="KW-0119">Carbohydrate metabolism</keyword>
<accession>A0ABU1K1M9</accession>
<evidence type="ECO:0000256" key="7">
    <source>
        <dbReference type="ARBA" id="ARBA00038870"/>
    </source>
</evidence>
<dbReference type="InterPro" id="IPR013328">
    <property type="entry name" value="6PGD_dom2"/>
</dbReference>
<feature type="domain" description="3-hydroxyisobutyrate dehydrogenase-like NAD-binding" evidence="11">
    <location>
        <begin position="171"/>
        <end position="291"/>
    </location>
</feature>